<dbReference type="AlphaFoldDB" id="A0A392PGW8"/>
<evidence type="ECO:0000256" key="12">
    <source>
        <dbReference type="SAM" id="MobiDB-lite"/>
    </source>
</evidence>
<keyword evidence="5" id="KW-0812">Transmembrane</keyword>
<evidence type="ECO:0000256" key="8">
    <source>
        <dbReference type="ARBA" id="ARBA00022989"/>
    </source>
</evidence>
<keyword evidence="7" id="KW-0677">Repeat</keyword>
<dbReference type="Pfam" id="PF00560">
    <property type="entry name" value="LRR_1"/>
    <property type="match status" value="3"/>
</dbReference>
<dbReference type="PANTHER" id="PTHR48052:SF63">
    <property type="entry name" value="PROTEIN KINASE DOMAIN-CONTAINING PROTEIN"/>
    <property type="match status" value="1"/>
</dbReference>
<organism evidence="13 14">
    <name type="scientific">Trifolium medium</name>
    <dbReference type="NCBI Taxonomy" id="97028"/>
    <lineage>
        <taxon>Eukaryota</taxon>
        <taxon>Viridiplantae</taxon>
        <taxon>Streptophyta</taxon>
        <taxon>Embryophyta</taxon>
        <taxon>Tracheophyta</taxon>
        <taxon>Spermatophyta</taxon>
        <taxon>Magnoliopsida</taxon>
        <taxon>eudicotyledons</taxon>
        <taxon>Gunneridae</taxon>
        <taxon>Pentapetalae</taxon>
        <taxon>rosids</taxon>
        <taxon>fabids</taxon>
        <taxon>Fabales</taxon>
        <taxon>Fabaceae</taxon>
        <taxon>Papilionoideae</taxon>
        <taxon>50 kb inversion clade</taxon>
        <taxon>NPAAA clade</taxon>
        <taxon>Hologalegina</taxon>
        <taxon>IRL clade</taxon>
        <taxon>Trifolieae</taxon>
        <taxon>Trifolium</taxon>
    </lineage>
</organism>
<evidence type="ECO:0000256" key="1">
    <source>
        <dbReference type="ARBA" id="ARBA00004251"/>
    </source>
</evidence>
<evidence type="ECO:0000256" key="3">
    <source>
        <dbReference type="ARBA" id="ARBA00022475"/>
    </source>
</evidence>
<dbReference type="InterPro" id="IPR032675">
    <property type="entry name" value="LRR_dom_sf"/>
</dbReference>
<reference evidence="13 14" key="1">
    <citation type="journal article" date="2018" name="Front. Plant Sci.">
        <title>Red Clover (Trifolium pratense) and Zigzag Clover (T. medium) - A Picture of Genomic Similarities and Differences.</title>
        <authorList>
            <person name="Dluhosova J."/>
            <person name="Istvanek J."/>
            <person name="Nedelnik J."/>
            <person name="Repkova J."/>
        </authorList>
    </citation>
    <scope>NUCLEOTIDE SEQUENCE [LARGE SCALE GENOMIC DNA]</scope>
    <source>
        <strain evidence="14">cv. 10/8</strain>
        <tissue evidence="13">Leaf</tissue>
    </source>
</reference>
<keyword evidence="13" id="KW-0808">Transferase</keyword>
<evidence type="ECO:0000256" key="4">
    <source>
        <dbReference type="ARBA" id="ARBA00022614"/>
    </source>
</evidence>
<protein>
    <submittedName>
        <fullName evidence="13">LRR receptor-like kinase</fullName>
    </submittedName>
</protein>
<keyword evidence="13" id="KW-0418">Kinase</keyword>
<dbReference type="Gene3D" id="3.80.10.10">
    <property type="entry name" value="Ribonuclease Inhibitor"/>
    <property type="match status" value="1"/>
</dbReference>
<dbReference type="GO" id="GO:0016301">
    <property type="term" value="F:kinase activity"/>
    <property type="evidence" value="ECO:0007669"/>
    <property type="project" value="UniProtKB-KW"/>
</dbReference>
<evidence type="ECO:0000256" key="5">
    <source>
        <dbReference type="ARBA" id="ARBA00022692"/>
    </source>
</evidence>
<keyword evidence="3" id="KW-1003">Cell membrane</keyword>
<keyword evidence="10 13" id="KW-0675">Receptor</keyword>
<evidence type="ECO:0000256" key="11">
    <source>
        <dbReference type="ARBA" id="ARBA00023180"/>
    </source>
</evidence>
<dbReference type="Proteomes" id="UP000265520">
    <property type="component" value="Unassembled WGS sequence"/>
</dbReference>
<feature type="compositionally biased region" description="Low complexity" evidence="12">
    <location>
        <begin position="149"/>
        <end position="159"/>
    </location>
</feature>
<keyword evidence="9" id="KW-0472">Membrane</keyword>
<accession>A0A392PGW8</accession>
<dbReference type="FunFam" id="3.80.10.10:FF:000383">
    <property type="entry name" value="Leucine-rich repeat receptor protein kinase EMS1"/>
    <property type="match status" value="1"/>
</dbReference>
<comment type="subcellular location">
    <subcellularLocation>
        <location evidence="1">Cell membrane</location>
        <topology evidence="1">Single-pass type I membrane protein</topology>
    </subcellularLocation>
</comment>
<dbReference type="PANTHER" id="PTHR48052">
    <property type="entry name" value="UNNAMED PRODUCT"/>
    <property type="match status" value="1"/>
</dbReference>
<keyword evidence="4" id="KW-0433">Leucine-rich repeat</keyword>
<keyword evidence="14" id="KW-1185">Reference proteome</keyword>
<comment type="caution">
    <text evidence="13">The sequence shown here is derived from an EMBL/GenBank/DDBJ whole genome shotgun (WGS) entry which is preliminary data.</text>
</comment>
<evidence type="ECO:0000256" key="7">
    <source>
        <dbReference type="ARBA" id="ARBA00022737"/>
    </source>
</evidence>
<evidence type="ECO:0000256" key="6">
    <source>
        <dbReference type="ARBA" id="ARBA00022729"/>
    </source>
</evidence>
<evidence type="ECO:0000256" key="2">
    <source>
        <dbReference type="ARBA" id="ARBA00009592"/>
    </source>
</evidence>
<sequence length="184" mass="19998">VVLSLSHNFISGSIPNEIGGCSQLEVLQLQSNHLVGNIVPSVISQLSRLKELNLAQNGFNGDIPDEISKCSSLNLLCLDGEIPVDLSRISGLKYLNVSNNNLEGEIPEMLSSKFNDPSVYAMNKSLLRWRKKLREGVTGEKKRSPTSAGSNGERNSRGSGENGGPKLIVFNNKITYAETLEATR</sequence>
<feature type="region of interest" description="Disordered" evidence="12">
    <location>
        <begin position="136"/>
        <end position="166"/>
    </location>
</feature>
<feature type="non-terminal residue" evidence="13">
    <location>
        <position position="184"/>
    </location>
</feature>
<comment type="similarity">
    <text evidence="2">Belongs to the RLP family.</text>
</comment>
<keyword evidence="6" id="KW-0732">Signal</keyword>
<feature type="non-terminal residue" evidence="13">
    <location>
        <position position="1"/>
    </location>
</feature>
<evidence type="ECO:0000256" key="10">
    <source>
        <dbReference type="ARBA" id="ARBA00023170"/>
    </source>
</evidence>
<dbReference type="GO" id="GO:0005886">
    <property type="term" value="C:plasma membrane"/>
    <property type="evidence" value="ECO:0007669"/>
    <property type="project" value="UniProtKB-SubCell"/>
</dbReference>
<evidence type="ECO:0000313" key="14">
    <source>
        <dbReference type="Proteomes" id="UP000265520"/>
    </source>
</evidence>
<keyword evidence="11" id="KW-0325">Glycoprotein</keyword>
<evidence type="ECO:0000313" key="13">
    <source>
        <dbReference type="EMBL" id="MCI11331.1"/>
    </source>
</evidence>
<proteinExistence type="inferred from homology"/>
<dbReference type="SUPFAM" id="SSF52058">
    <property type="entry name" value="L domain-like"/>
    <property type="match status" value="1"/>
</dbReference>
<dbReference type="InterPro" id="IPR001611">
    <property type="entry name" value="Leu-rich_rpt"/>
</dbReference>
<keyword evidence="8" id="KW-1133">Transmembrane helix</keyword>
<evidence type="ECO:0000256" key="9">
    <source>
        <dbReference type="ARBA" id="ARBA00023136"/>
    </source>
</evidence>
<name>A0A392PGW8_9FABA</name>
<dbReference type="EMBL" id="LXQA010079746">
    <property type="protein sequence ID" value="MCI11331.1"/>
    <property type="molecule type" value="Genomic_DNA"/>
</dbReference>